<dbReference type="Gramene" id="mRNA:HanXRQr2_Chr03g0105821">
    <property type="protein sequence ID" value="CDS:HanXRQr2_Chr03g0105821.1"/>
    <property type="gene ID" value="HanXRQr2_Chr03g0105821"/>
</dbReference>
<reference evidence="1" key="2">
    <citation type="submission" date="2020-06" db="EMBL/GenBank/DDBJ databases">
        <title>Helianthus annuus Genome sequencing and assembly Release 2.</title>
        <authorList>
            <person name="Gouzy J."/>
            <person name="Langlade N."/>
            <person name="Munos S."/>
        </authorList>
    </citation>
    <scope>NUCLEOTIDE SEQUENCE</scope>
    <source>
        <tissue evidence="1">Leaves</tissue>
    </source>
</reference>
<keyword evidence="2" id="KW-1185">Reference proteome</keyword>
<protein>
    <submittedName>
        <fullName evidence="1">Uncharacterized protein</fullName>
    </submittedName>
</protein>
<reference evidence="1" key="1">
    <citation type="journal article" date="2017" name="Nature">
        <title>The sunflower genome provides insights into oil metabolism, flowering and Asterid evolution.</title>
        <authorList>
            <person name="Badouin H."/>
            <person name="Gouzy J."/>
            <person name="Grassa C.J."/>
            <person name="Murat F."/>
            <person name="Staton S.E."/>
            <person name="Cottret L."/>
            <person name="Lelandais-Briere C."/>
            <person name="Owens G.L."/>
            <person name="Carrere S."/>
            <person name="Mayjonade B."/>
            <person name="Legrand L."/>
            <person name="Gill N."/>
            <person name="Kane N.C."/>
            <person name="Bowers J.E."/>
            <person name="Hubner S."/>
            <person name="Bellec A."/>
            <person name="Berard A."/>
            <person name="Berges H."/>
            <person name="Blanchet N."/>
            <person name="Boniface M.C."/>
            <person name="Brunel D."/>
            <person name="Catrice O."/>
            <person name="Chaidir N."/>
            <person name="Claudel C."/>
            <person name="Donnadieu C."/>
            <person name="Faraut T."/>
            <person name="Fievet G."/>
            <person name="Helmstetter N."/>
            <person name="King M."/>
            <person name="Knapp S.J."/>
            <person name="Lai Z."/>
            <person name="Le Paslier M.C."/>
            <person name="Lippi Y."/>
            <person name="Lorenzon L."/>
            <person name="Mandel J.R."/>
            <person name="Marage G."/>
            <person name="Marchand G."/>
            <person name="Marquand E."/>
            <person name="Bret-Mestries E."/>
            <person name="Morien E."/>
            <person name="Nambeesan S."/>
            <person name="Nguyen T."/>
            <person name="Pegot-Espagnet P."/>
            <person name="Pouilly N."/>
            <person name="Raftis F."/>
            <person name="Sallet E."/>
            <person name="Schiex T."/>
            <person name="Thomas J."/>
            <person name="Vandecasteele C."/>
            <person name="Vares D."/>
            <person name="Vear F."/>
            <person name="Vautrin S."/>
            <person name="Crespi M."/>
            <person name="Mangin B."/>
            <person name="Burke J.M."/>
            <person name="Salse J."/>
            <person name="Munos S."/>
            <person name="Vincourt P."/>
            <person name="Rieseberg L.H."/>
            <person name="Langlade N.B."/>
        </authorList>
    </citation>
    <scope>NUCLEOTIDE SEQUENCE</scope>
    <source>
        <tissue evidence="1">Leaves</tissue>
    </source>
</reference>
<dbReference type="EMBL" id="MNCJ02000318">
    <property type="protein sequence ID" value="KAF5814029.1"/>
    <property type="molecule type" value="Genomic_DNA"/>
</dbReference>
<comment type="caution">
    <text evidence="1">The sequence shown here is derived from an EMBL/GenBank/DDBJ whole genome shotgun (WGS) entry which is preliminary data.</text>
</comment>
<gene>
    <name evidence="1" type="ORF">HanXRQr2_Chr03g0105821</name>
</gene>
<accession>A0A9K3JFH1</accession>
<sequence>MPFHREGTLFIPASFKLLFMIMFTKDNLAPSSSRQQHCNTGALSISTLAALYLFKHGSLSPSPVFCITDKRSLRRKGRDECFG</sequence>
<dbReference type="AlphaFoldDB" id="A0A9K3JFH1"/>
<evidence type="ECO:0000313" key="2">
    <source>
        <dbReference type="Proteomes" id="UP000215914"/>
    </source>
</evidence>
<name>A0A9K3JFH1_HELAN</name>
<organism evidence="1 2">
    <name type="scientific">Helianthus annuus</name>
    <name type="common">Common sunflower</name>
    <dbReference type="NCBI Taxonomy" id="4232"/>
    <lineage>
        <taxon>Eukaryota</taxon>
        <taxon>Viridiplantae</taxon>
        <taxon>Streptophyta</taxon>
        <taxon>Embryophyta</taxon>
        <taxon>Tracheophyta</taxon>
        <taxon>Spermatophyta</taxon>
        <taxon>Magnoliopsida</taxon>
        <taxon>eudicotyledons</taxon>
        <taxon>Gunneridae</taxon>
        <taxon>Pentapetalae</taxon>
        <taxon>asterids</taxon>
        <taxon>campanulids</taxon>
        <taxon>Asterales</taxon>
        <taxon>Asteraceae</taxon>
        <taxon>Asteroideae</taxon>
        <taxon>Heliantheae alliance</taxon>
        <taxon>Heliantheae</taxon>
        <taxon>Helianthus</taxon>
    </lineage>
</organism>
<evidence type="ECO:0000313" key="1">
    <source>
        <dbReference type="EMBL" id="KAF5814029.1"/>
    </source>
</evidence>
<proteinExistence type="predicted"/>
<dbReference type="Proteomes" id="UP000215914">
    <property type="component" value="Unassembled WGS sequence"/>
</dbReference>